<evidence type="ECO:0000313" key="2">
    <source>
        <dbReference type="EMBL" id="KAG2905526.1"/>
    </source>
</evidence>
<feature type="region of interest" description="Disordered" evidence="1">
    <location>
        <begin position="1"/>
        <end position="25"/>
    </location>
</feature>
<feature type="compositionally biased region" description="Acidic residues" evidence="1">
    <location>
        <begin position="1"/>
        <end position="18"/>
    </location>
</feature>
<protein>
    <submittedName>
        <fullName evidence="2">Uncharacterized protein</fullName>
    </submittedName>
</protein>
<comment type="caution">
    <text evidence="2">The sequence shown here is derived from an EMBL/GenBank/DDBJ whole genome shotgun (WGS) entry which is preliminary data.</text>
</comment>
<evidence type="ECO:0000313" key="3">
    <source>
        <dbReference type="Proteomes" id="UP000736787"/>
    </source>
</evidence>
<accession>A0A8T1K3R4</accession>
<dbReference type="AlphaFoldDB" id="A0A8T1K3R4"/>
<evidence type="ECO:0000256" key="1">
    <source>
        <dbReference type="SAM" id="MobiDB-lite"/>
    </source>
</evidence>
<organism evidence="2 3">
    <name type="scientific">Phytophthora cactorum</name>
    <dbReference type="NCBI Taxonomy" id="29920"/>
    <lineage>
        <taxon>Eukaryota</taxon>
        <taxon>Sar</taxon>
        <taxon>Stramenopiles</taxon>
        <taxon>Oomycota</taxon>
        <taxon>Peronosporomycetes</taxon>
        <taxon>Peronosporales</taxon>
        <taxon>Peronosporaceae</taxon>
        <taxon>Phytophthora</taxon>
    </lineage>
</organism>
<gene>
    <name evidence="2" type="ORF">PC117_g20743</name>
</gene>
<reference evidence="2" key="1">
    <citation type="submission" date="2018-10" db="EMBL/GenBank/DDBJ databases">
        <title>Effector identification in a new, highly contiguous assembly of the strawberry crown rot pathogen Phytophthora cactorum.</title>
        <authorList>
            <person name="Armitage A.D."/>
            <person name="Nellist C.F."/>
            <person name="Bates H."/>
            <person name="Vickerstaff R.J."/>
            <person name="Harrison R.J."/>
        </authorList>
    </citation>
    <scope>NUCLEOTIDE SEQUENCE</scope>
    <source>
        <strain evidence="2">4040</strain>
    </source>
</reference>
<name>A0A8T1K3R4_9STRA</name>
<sequence>MLVENPVEELSEDREDEEIRPGAIPKGHTRMVDVMYPYINMNGLQLKLPHRPHRGRRSASPNQ</sequence>
<proteinExistence type="predicted"/>
<dbReference type="Proteomes" id="UP000736787">
    <property type="component" value="Unassembled WGS sequence"/>
</dbReference>
<dbReference type="EMBL" id="RCMK01000987">
    <property type="protein sequence ID" value="KAG2905526.1"/>
    <property type="molecule type" value="Genomic_DNA"/>
</dbReference>